<dbReference type="PROSITE" id="PS51257">
    <property type="entry name" value="PROKAR_LIPOPROTEIN"/>
    <property type="match status" value="1"/>
</dbReference>
<comment type="caution">
    <text evidence="1">The sequence shown here is derived from an EMBL/GenBank/DDBJ whole genome shotgun (WGS) entry which is preliminary data.</text>
</comment>
<dbReference type="RefSeq" id="WP_325938968.1">
    <property type="nucleotide sequence ID" value="NZ_JAMWJA010000011.1"/>
</dbReference>
<sequence>MKLLPLCCLAVPLILAGCNMSSHTPSAGYAMQYEPATVAAGTVNLTTRILEVEKNSDTRWQTLLPGWEPKKVVTTVDTQKLKTALSSAKHIDINGITMSTTPDGIPVPLAIETQSPGETTGYHFVFTPTANSADASIALRMNMDIKDPKGNFNMDQKIVIPRGQSLLVARALSKDKLEIVIVTPQAATGV</sequence>
<evidence type="ECO:0000313" key="2">
    <source>
        <dbReference type="Proteomes" id="UP001276300"/>
    </source>
</evidence>
<reference evidence="1" key="1">
    <citation type="journal article" date="2023" name="J Glob Antimicrob Resist">
        <title>Emergence of NDM-1 and KPC-3 carbapenemases in Kluyvera cryocrescens: Investigating genetic heterogeneity and acquisition routes of blaNDM-1 in Enterobacterales species in Portugal.</title>
        <authorList>
            <person name="Loiodice M."/>
            <person name="Ribeiro M."/>
            <person name="Peixe L."/>
            <person name="Novais A."/>
        </authorList>
    </citation>
    <scope>NUCLEOTIDE SEQUENCE</scope>
    <source>
        <strain evidence="1">K629</strain>
    </source>
</reference>
<name>A0AAW9CDD7_KLUCR</name>
<dbReference type="AlphaFoldDB" id="A0AAW9CDD7"/>
<proteinExistence type="predicted"/>
<dbReference type="EMBL" id="JAUEQX010000023">
    <property type="protein sequence ID" value="MDW3779654.1"/>
    <property type="molecule type" value="Genomic_DNA"/>
</dbReference>
<evidence type="ECO:0008006" key="3">
    <source>
        <dbReference type="Google" id="ProtNLM"/>
    </source>
</evidence>
<gene>
    <name evidence="1" type="ORF">QWU01_22905</name>
</gene>
<accession>A0AAW9CDD7</accession>
<protein>
    <recommendedName>
        <fullName evidence="3">Lipoprotein</fullName>
    </recommendedName>
</protein>
<dbReference type="Proteomes" id="UP001276300">
    <property type="component" value="Unassembled WGS sequence"/>
</dbReference>
<evidence type="ECO:0000313" key="1">
    <source>
        <dbReference type="EMBL" id="MDW3779654.1"/>
    </source>
</evidence>
<organism evidence="1 2">
    <name type="scientific">Kluyvera cryocrescens</name>
    <name type="common">Kluyvera citrophila</name>
    <dbReference type="NCBI Taxonomy" id="580"/>
    <lineage>
        <taxon>Bacteria</taxon>
        <taxon>Pseudomonadati</taxon>
        <taxon>Pseudomonadota</taxon>
        <taxon>Gammaproteobacteria</taxon>
        <taxon>Enterobacterales</taxon>
        <taxon>Enterobacteriaceae</taxon>
        <taxon>Kluyvera</taxon>
    </lineage>
</organism>